<evidence type="ECO:0000313" key="1">
    <source>
        <dbReference type="EMBL" id="KAK0595391.1"/>
    </source>
</evidence>
<dbReference type="Proteomes" id="UP001168877">
    <property type="component" value="Unassembled WGS sequence"/>
</dbReference>
<sequence>MKSNNCYNGLFIIVADLHVRAFIRTQLWSSLHRYRRLLSLSLISYNLQFFSRHIIKSCSVFAYQILLMDKTWVHLSSYR</sequence>
<comment type="caution">
    <text evidence="1">The sequence shown here is derived from an EMBL/GenBank/DDBJ whole genome shotgun (WGS) entry which is preliminary data.</text>
</comment>
<accession>A0AA39VYI5</accession>
<gene>
    <name evidence="1" type="ORF">LWI29_006152</name>
</gene>
<evidence type="ECO:0000313" key="2">
    <source>
        <dbReference type="Proteomes" id="UP001168877"/>
    </source>
</evidence>
<dbReference type="EMBL" id="JAUESC010000004">
    <property type="protein sequence ID" value="KAK0595391.1"/>
    <property type="molecule type" value="Genomic_DNA"/>
</dbReference>
<reference evidence="1" key="2">
    <citation type="submission" date="2023-06" db="EMBL/GenBank/DDBJ databases">
        <authorList>
            <person name="Swenson N.G."/>
            <person name="Wegrzyn J.L."/>
            <person name="Mcevoy S.L."/>
        </authorList>
    </citation>
    <scope>NUCLEOTIDE SEQUENCE</scope>
    <source>
        <strain evidence="1">NS2018</strain>
        <tissue evidence="1">Leaf</tissue>
    </source>
</reference>
<protein>
    <submittedName>
        <fullName evidence="1">Uncharacterized protein</fullName>
    </submittedName>
</protein>
<organism evidence="1 2">
    <name type="scientific">Acer saccharum</name>
    <name type="common">Sugar maple</name>
    <dbReference type="NCBI Taxonomy" id="4024"/>
    <lineage>
        <taxon>Eukaryota</taxon>
        <taxon>Viridiplantae</taxon>
        <taxon>Streptophyta</taxon>
        <taxon>Embryophyta</taxon>
        <taxon>Tracheophyta</taxon>
        <taxon>Spermatophyta</taxon>
        <taxon>Magnoliopsida</taxon>
        <taxon>eudicotyledons</taxon>
        <taxon>Gunneridae</taxon>
        <taxon>Pentapetalae</taxon>
        <taxon>rosids</taxon>
        <taxon>malvids</taxon>
        <taxon>Sapindales</taxon>
        <taxon>Sapindaceae</taxon>
        <taxon>Hippocastanoideae</taxon>
        <taxon>Acereae</taxon>
        <taxon>Acer</taxon>
    </lineage>
</organism>
<dbReference type="AlphaFoldDB" id="A0AA39VYI5"/>
<reference evidence="1" key="1">
    <citation type="journal article" date="2022" name="Plant J.">
        <title>Strategies of tolerance reflected in two North American maple genomes.</title>
        <authorList>
            <person name="McEvoy S.L."/>
            <person name="Sezen U.U."/>
            <person name="Trouern-Trend A."/>
            <person name="McMahon S.M."/>
            <person name="Schaberg P.G."/>
            <person name="Yang J."/>
            <person name="Wegrzyn J.L."/>
            <person name="Swenson N.G."/>
        </authorList>
    </citation>
    <scope>NUCLEOTIDE SEQUENCE</scope>
    <source>
        <strain evidence="1">NS2018</strain>
    </source>
</reference>
<proteinExistence type="predicted"/>
<name>A0AA39VYI5_ACESA</name>
<keyword evidence="2" id="KW-1185">Reference proteome</keyword>